<feature type="region of interest" description="Disordered" evidence="1">
    <location>
        <begin position="1"/>
        <end position="119"/>
    </location>
</feature>
<feature type="compositionally biased region" description="Polar residues" evidence="1">
    <location>
        <begin position="45"/>
        <end position="55"/>
    </location>
</feature>
<keyword evidence="2" id="KW-1185">Reference proteome</keyword>
<name>A0A2D0QSI8_ICTPU</name>
<dbReference type="OrthoDB" id="8945032at2759"/>
<dbReference type="Proteomes" id="UP000221080">
    <property type="component" value="Chromosome 3"/>
</dbReference>
<dbReference type="AlphaFoldDB" id="A0A2D0QSI8"/>
<dbReference type="CTD" id="55363"/>
<evidence type="ECO:0000313" key="2">
    <source>
        <dbReference type="Proteomes" id="UP000221080"/>
    </source>
</evidence>
<protein>
    <submittedName>
        <fullName evidence="3">Hemogen isoform X1</fullName>
    </submittedName>
</protein>
<proteinExistence type="predicted"/>
<reference evidence="3" key="2">
    <citation type="submission" date="2025-08" db="UniProtKB">
        <authorList>
            <consortium name="RefSeq"/>
        </authorList>
    </citation>
    <scope>IDENTIFICATION</scope>
    <source>
        <tissue evidence="3">Blood</tissue>
    </source>
</reference>
<dbReference type="KEGG" id="ipu:108263805"/>
<feature type="compositionally biased region" description="Basic residues" evidence="1">
    <location>
        <begin position="66"/>
        <end position="76"/>
    </location>
</feature>
<sequence length="220" mass="23946">MEETLEENVPTEVKVHDEDQGGTGRRLRDRDLLRKRKAEAEERATNQWVYGAQSSKRAKRETNNVPRKKGRPRKNVPVKEQQPETTEGQDAGEIETPSQAEEMVTAPHSDPVSTLDSASIPAQVSAPALDLPQIPAAVSVPIPLPAPEMKPSSEPLLQEVLIEDLGSDEEEDKAVPQDKLVLDQDGAEEPSAIAVAEQNKVFSDTVLASPQPDSLPGNLI</sequence>
<accession>A0A2D0QSI8</accession>
<gene>
    <name evidence="3" type="primary">hemgn</name>
</gene>
<organism evidence="2 3">
    <name type="scientific">Ictalurus punctatus</name>
    <name type="common">Channel catfish</name>
    <name type="synonym">Silurus punctatus</name>
    <dbReference type="NCBI Taxonomy" id="7998"/>
    <lineage>
        <taxon>Eukaryota</taxon>
        <taxon>Metazoa</taxon>
        <taxon>Chordata</taxon>
        <taxon>Craniata</taxon>
        <taxon>Vertebrata</taxon>
        <taxon>Euteleostomi</taxon>
        <taxon>Actinopterygii</taxon>
        <taxon>Neopterygii</taxon>
        <taxon>Teleostei</taxon>
        <taxon>Ostariophysi</taxon>
        <taxon>Siluriformes</taxon>
        <taxon>Ictaluridae</taxon>
        <taxon>Ictalurus</taxon>
    </lineage>
</organism>
<dbReference type="RefSeq" id="XP_017320450.1">
    <property type="nucleotide sequence ID" value="XM_017464961.3"/>
</dbReference>
<dbReference type="GeneID" id="108263805"/>
<evidence type="ECO:0000313" key="3">
    <source>
        <dbReference type="RefSeq" id="XP_017320450.1"/>
    </source>
</evidence>
<reference evidence="2" key="1">
    <citation type="journal article" date="2016" name="Nat. Commun.">
        <title>The channel catfish genome sequence provides insights into the evolution of scale formation in teleosts.</title>
        <authorList>
            <person name="Liu Z."/>
            <person name="Liu S."/>
            <person name="Yao J."/>
            <person name="Bao L."/>
            <person name="Zhang J."/>
            <person name="Li Y."/>
            <person name="Jiang C."/>
            <person name="Sun L."/>
            <person name="Wang R."/>
            <person name="Zhang Y."/>
            <person name="Zhou T."/>
            <person name="Zeng Q."/>
            <person name="Fu Q."/>
            <person name="Gao S."/>
            <person name="Li N."/>
            <person name="Koren S."/>
            <person name="Jiang Y."/>
            <person name="Zimin A."/>
            <person name="Xu P."/>
            <person name="Phillippy A.M."/>
            <person name="Geng X."/>
            <person name="Song L."/>
            <person name="Sun F."/>
            <person name="Li C."/>
            <person name="Wang X."/>
            <person name="Chen A."/>
            <person name="Jin Y."/>
            <person name="Yuan Z."/>
            <person name="Yang Y."/>
            <person name="Tan S."/>
            <person name="Peatman E."/>
            <person name="Lu J."/>
            <person name="Qin Z."/>
            <person name="Dunham R."/>
            <person name="Li Z."/>
            <person name="Sonstegard T."/>
            <person name="Feng J."/>
            <person name="Danzmann R.G."/>
            <person name="Schroeder S."/>
            <person name="Scheffler B."/>
            <person name="Duke M.V."/>
            <person name="Ballard L."/>
            <person name="Kucuktas H."/>
            <person name="Kaltenboeck L."/>
            <person name="Liu H."/>
            <person name="Armbruster J."/>
            <person name="Xie Y."/>
            <person name="Kirby M.L."/>
            <person name="Tian Y."/>
            <person name="Flanagan M.E."/>
            <person name="Mu W."/>
            <person name="Waldbieser G.C."/>
        </authorList>
    </citation>
    <scope>NUCLEOTIDE SEQUENCE [LARGE SCALE GENOMIC DNA]</scope>
    <source>
        <strain evidence="2">SDA103</strain>
    </source>
</reference>
<feature type="compositionally biased region" description="Basic and acidic residues" evidence="1">
    <location>
        <begin position="26"/>
        <end position="44"/>
    </location>
</feature>
<evidence type="ECO:0000256" key="1">
    <source>
        <dbReference type="SAM" id="MobiDB-lite"/>
    </source>
</evidence>